<organism evidence="5 6">
    <name type="scientific">Paraburkholderia solisilvae</name>
    <dbReference type="NCBI Taxonomy" id="624376"/>
    <lineage>
        <taxon>Bacteria</taxon>
        <taxon>Pseudomonadati</taxon>
        <taxon>Pseudomonadota</taxon>
        <taxon>Betaproteobacteria</taxon>
        <taxon>Burkholderiales</taxon>
        <taxon>Burkholderiaceae</taxon>
        <taxon>Paraburkholderia</taxon>
    </lineage>
</organism>
<keyword evidence="3" id="KW-0804">Transcription</keyword>
<dbReference type="InterPro" id="IPR009057">
    <property type="entry name" value="Homeodomain-like_sf"/>
</dbReference>
<gene>
    <name evidence="5" type="primary">nphR_3</name>
    <name evidence="5" type="ORF">LMG29739_05851</name>
</gene>
<dbReference type="GO" id="GO:0003700">
    <property type="term" value="F:DNA-binding transcription factor activity"/>
    <property type="evidence" value="ECO:0007669"/>
    <property type="project" value="InterPro"/>
</dbReference>
<name>A0A6J5EVT6_9BURK</name>
<dbReference type="GO" id="GO:0043565">
    <property type="term" value="F:sequence-specific DNA binding"/>
    <property type="evidence" value="ECO:0007669"/>
    <property type="project" value="InterPro"/>
</dbReference>
<evidence type="ECO:0000259" key="4">
    <source>
        <dbReference type="PROSITE" id="PS01124"/>
    </source>
</evidence>
<evidence type="ECO:0000256" key="1">
    <source>
        <dbReference type="ARBA" id="ARBA00023015"/>
    </source>
</evidence>
<accession>A0A6J5EVT6</accession>
<evidence type="ECO:0000256" key="3">
    <source>
        <dbReference type="ARBA" id="ARBA00023163"/>
    </source>
</evidence>
<keyword evidence="1" id="KW-0805">Transcription regulation</keyword>
<dbReference type="Pfam" id="PF14525">
    <property type="entry name" value="AraC_binding_2"/>
    <property type="match status" value="1"/>
</dbReference>
<dbReference type="Pfam" id="PF12833">
    <property type="entry name" value="HTH_18"/>
    <property type="match status" value="1"/>
</dbReference>
<evidence type="ECO:0000256" key="2">
    <source>
        <dbReference type="ARBA" id="ARBA00023125"/>
    </source>
</evidence>
<dbReference type="SMART" id="SM00342">
    <property type="entry name" value="HTH_ARAC"/>
    <property type="match status" value="1"/>
</dbReference>
<keyword evidence="2" id="KW-0238">DNA-binding</keyword>
<dbReference type="SUPFAM" id="SSF46689">
    <property type="entry name" value="Homeodomain-like"/>
    <property type="match status" value="1"/>
</dbReference>
<dbReference type="InterPro" id="IPR035418">
    <property type="entry name" value="AraC-bd_2"/>
</dbReference>
<dbReference type="AlphaFoldDB" id="A0A6J5EVT6"/>
<evidence type="ECO:0000313" key="5">
    <source>
        <dbReference type="EMBL" id="CAB3770708.1"/>
    </source>
</evidence>
<feature type="domain" description="HTH araC/xylS-type" evidence="4">
    <location>
        <begin position="207"/>
        <end position="308"/>
    </location>
</feature>
<sequence length="319" mass="35918">MNTLVIDNAWRARIDDRDEWIETLSDRCGVRCTVDGDAPRNACVKRWQTGPLRLADVELAHHRLVPIRNSPAYEDQLLFKVVCSGSLTIESKGEQRRLERGDMVLVDPRVSFSESFAASTRIVALHIPKLALRERALRDQVGNLYTPNVECADTRAIREFVLFMAREARTVSRGLLDRFGDHCLELLVSMLDDASLSSYRSAETIALRARQIIASRFGDRSLTIERLASELNISKSHLHRVLRAHGESAMHYLWTLRTERAAQLLSQSPLGAKRTSEIAWQCGFATAAHFCRLFKQRYGVSPQAFAEEAAEQAAAKTLA</sequence>
<dbReference type="InterPro" id="IPR050204">
    <property type="entry name" value="AraC_XylS_family_regulators"/>
</dbReference>
<dbReference type="RefSeq" id="WP_175114977.1">
    <property type="nucleotide sequence ID" value="NZ_CADIKF010000073.1"/>
</dbReference>
<dbReference type="Proteomes" id="UP000494329">
    <property type="component" value="Unassembled WGS sequence"/>
</dbReference>
<dbReference type="InterPro" id="IPR018060">
    <property type="entry name" value="HTH_AraC"/>
</dbReference>
<reference evidence="5 6" key="1">
    <citation type="submission" date="2020-04" db="EMBL/GenBank/DDBJ databases">
        <authorList>
            <person name="De Canck E."/>
        </authorList>
    </citation>
    <scope>NUCLEOTIDE SEQUENCE [LARGE SCALE GENOMIC DNA]</scope>
    <source>
        <strain evidence="5 6">LMG 29739</strain>
    </source>
</reference>
<dbReference type="InterPro" id="IPR020449">
    <property type="entry name" value="Tscrpt_reg_AraC-type_HTH"/>
</dbReference>
<dbReference type="PANTHER" id="PTHR46796:SF6">
    <property type="entry name" value="ARAC SUBFAMILY"/>
    <property type="match status" value="1"/>
</dbReference>
<dbReference type="PRINTS" id="PR00032">
    <property type="entry name" value="HTHARAC"/>
</dbReference>
<dbReference type="PROSITE" id="PS01124">
    <property type="entry name" value="HTH_ARAC_FAMILY_2"/>
    <property type="match status" value="1"/>
</dbReference>
<proteinExistence type="predicted"/>
<dbReference type="EMBL" id="CADIKF010000073">
    <property type="protein sequence ID" value="CAB3770708.1"/>
    <property type="molecule type" value="Genomic_DNA"/>
</dbReference>
<evidence type="ECO:0000313" key="6">
    <source>
        <dbReference type="Proteomes" id="UP000494329"/>
    </source>
</evidence>
<keyword evidence="6" id="KW-1185">Reference proteome</keyword>
<protein>
    <submittedName>
        <fullName evidence="5">Transcriptional activator NphR</fullName>
    </submittedName>
</protein>
<dbReference type="PANTHER" id="PTHR46796">
    <property type="entry name" value="HTH-TYPE TRANSCRIPTIONAL ACTIVATOR RHAS-RELATED"/>
    <property type="match status" value="1"/>
</dbReference>
<dbReference type="Gene3D" id="1.10.10.60">
    <property type="entry name" value="Homeodomain-like"/>
    <property type="match status" value="1"/>
</dbReference>